<evidence type="ECO:0000313" key="2">
    <source>
        <dbReference type="Proteomes" id="UP000827872"/>
    </source>
</evidence>
<reference evidence="1" key="1">
    <citation type="submission" date="2021-08" db="EMBL/GenBank/DDBJ databases">
        <title>The first chromosome-level gecko genome reveals the dynamic sex chromosomes of Neotropical dwarf geckos (Sphaerodactylidae: Sphaerodactylus).</title>
        <authorList>
            <person name="Pinto B.J."/>
            <person name="Keating S.E."/>
            <person name="Gamble T."/>
        </authorList>
    </citation>
    <scope>NUCLEOTIDE SEQUENCE</scope>
    <source>
        <strain evidence="1">TG3544</strain>
    </source>
</reference>
<dbReference type="Proteomes" id="UP000827872">
    <property type="component" value="Linkage Group LG05"/>
</dbReference>
<name>A0ACB8F6E9_9SAUR</name>
<protein>
    <submittedName>
        <fullName evidence="1">Uncharacterized protein</fullName>
    </submittedName>
</protein>
<organism evidence="1 2">
    <name type="scientific">Sphaerodactylus townsendi</name>
    <dbReference type="NCBI Taxonomy" id="933632"/>
    <lineage>
        <taxon>Eukaryota</taxon>
        <taxon>Metazoa</taxon>
        <taxon>Chordata</taxon>
        <taxon>Craniata</taxon>
        <taxon>Vertebrata</taxon>
        <taxon>Euteleostomi</taxon>
        <taxon>Lepidosauria</taxon>
        <taxon>Squamata</taxon>
        <taxon>Bifurcata</taxon>
        <taxon>Gekkota</taxon>
        <taxon>Sphaerodactylidae</taxon>
        <taxon>Sphaerodactylus</taxon>
    </lineage>
</organism>
<proteinExistence type="predicted"/>
<keyword evidence="2" id="KW-1185">Reference proteome</keyword>
<dbReference type="EMBL" id="CM037618">
    <property type="protein sequence ID" value="KAH8000660.1"/>
    <property type="molecule type" value="Genomic_DNA"/>
</dbReference>
<comment type="caution">
    <text evidence="1">The sequence shown here is derived from an EMBL/GenBank/DDBJ whole genome shotgun (WGS) entry which is preliminary data.</text>
</comment>
<evidence type="ECO:0000313" key="1">
    <source>
        <dbReference type="EMBL" id="KAH8000660.1"/>
    </source>
</evidence>
<sequence length="77" mass="8881">MRGCCRHFLLLLFRSLPTVTVASVLVWVHQRISHGQKGSLLMETSLFPSLAPEFLEDREPPRNIKRREHSPLFADVL</sequence>
<accession>A0ACB8F6E9</accession>
<gene>
    <name evidence="1" type="ORF">K3G42_027388</name>
</gene>